<dbReference type="RefSeq" id="XP_056070537.1">
    <property type="nucleotide sequence ID" value="XM_056216290.1"/>
</dbReference>
<dbReference type="OrthoDB" id="3439489at2759"/>
<gene>
    <name evidence="1" type="ORF">N0V89_007528</name>
</gene>
<dbReference type="Gene3D" id="2.80.10.50">
    <property type="match status" value="1"/>
</dbReference>
<keyword evidence="2" id="KW-1185">Reference proteome</keyword>
<evidence type="ECO:0000313" key="2">
    <source>
        <dbReference type="Proteomes" id="UP001140513"/>
    </source>
</evidence>
<dbReference type="EMBL" id="JAPEUX010000005">
    <property type="protein sequence ID" value="KAJ4352181.1"/>
    <property type="molecule type" value="Genomic_DNA"/>
</dbReference>
<accession>A0A9W9CAW0</accession>
<dbReference type="Proteomes" id="UP001140513">
    <property type="component" value="Unassembled WGS sequence"/>
</dbReference>
<name>A0A9W9CAW0_9PLEO</name>
<proteinExistence type="predicted"/>
<protein>
    <submittedName>
        <fullName evidence="1">Uncharacterized protein</fullName>
    </submittedName>
</protein>
<evidence type="ECO:0000313" key="1">
    <source>
        <dbReference type="EMBL" id="KAJ4352181.1"/>
    </source>
</evidence>
<dbReference type="AlphaFoldDB" id="A0A9W9CAW0"/>
<sequence length="167" mass="18245">MLALPRSGPVLFVCLLFVGIIALSWPLPSPIFVRRQLEMGSLTESFTIHINGKPVAPVAPNTDSVVQAQLGSEPATFTLKDGRLMSGDWILGRNLTEDRSMLPKKISWFKEGTEPATRLHAVTAFEEGGEHKLKFGGGCLIAEEDEILVDPFGGEEALSALQLQFRK</sequence>
<comment type="caution">
    <text evidence="1">The sequence shown here is derived from an EMBL/GenBank/DDBJ whole genome shotgun (WGS) entry which is preliminary data.</text>
</comment>
<dbReference type="GeneID" id="80911058"/>
<reference evidence="1" key="1">
    <citation type="submission" date="2022-10" db="EMBL/GenBank/DDBJ databases">
        <title>Tapping the CABI collections for fungal endophytes: first genome assemblies for Collariella, Neodidymelliopsis, Ascochyta clinopodiicola, Didymella pomorum, Didymosphaeria variabile, Neocosmospora piperis and Neocucurbitaria cava.</title>
        <authorList>
            <person name="Hill R."/>
        </authorList>
    </citation>
    <scope>NUCLEOTIDE SEQUENCE</scope>
    <source>
        <strain evidence="1">IMI 356815</strain>
    </source>
</reference>
<organism evidence="1 2">
    <name type="scientific">Didymosphaeria variabile</name>
    <dbReference type="NCBI Taxonomy" id="1932322"/>
    <lineage>
        <taxon>Eukaryota</taxon>
        <taxon>Fungi</taxon>
        <taxon>Dikarya</taxon>
        <taxon>Ascomycota</taxon>
        <taxon>Pezizomycotina</taxon>
        <taxon>Dothideomycetes</taxon>
        <taxon>Pleosporomycetidae</taxon>
        <taxon>Pleosporales</taxon>
        <taxon>Massarineae</taxon>
        <taxon>Didymosphaeriaceae</taxon>
        <taxon>Didymosphaeria</taxon>
    </lineage>
</organism>